<evidence type="ECO:0000256" key="3">
    <source>
        <dbReference type="ARBA" id="ARBA00023082"/>
    </source>
</evidence>
<protein>
    <recommendedName>
        <fullName evidence="6">RNA polymerase sigma factor</fullName>
    </recommendedName>
</protein>
<dbReference type="EMBL" id="LO017727">
    <property type="protein sequence ID" value="CRH07274.1"/>
    <property type="molecule type" value="Genomic_DNA"/>
</dbReference>
<dbReference type="InterPro" id="IPR014284">
    <property type="entry name" value="RNA_pol_sigma-70_dom"/>
</dbReference>
<dbReference type="NCBIfam" id="TIGR02937">
    <property type="entry name" value="sigma70-ECF"/>
    <property type="match status" value="1"/>
</dbReference>
<dbReference type="Gene3D" id="1.10.10.10">
    <property type="entry name" value="Winged helix-like DNA-binding domain superfamily/Winged helix DNA-binding domain"/>
    <property type="match status" value="1"/>
</dbReference>
<evidence type="ECO:0000259" key="7">
    <source>
        <dbReference type="Pfam" id="PF04542"/>
    </source>
</evidence>
<reference evidence="9" key="1">
    <citation type="submission" date="2015-04" db="EMBL/GenBank/DDBJ databases">
        <authorList>
            <person name="Syromyatnikov M.Y."/>
            <person name="Popov V.N."/>
        </authorList>
    </citation>
    <scope>NUCLEOTIDE SEQUENCE</scope>
    <source>
        <strain evidence="9">MO-1</strain>
    </source>
</reference>
<evidence type="ECO:0000256" key="4">
    <source>
        <dbReference type="ARBA" id="ARBA00023125"/>
    </source>
</evidence>
<dbReference type="Gene3D" id="1.10.1740.10">
    <property type="match status" value="1"/>
</dbReference>
<dbReference type="InterPro" id="IPR000838">
    <property type="entry name" value="RNA_pol_sigma70_ECF_CS"/>
</dbReference>
<evidence type="ECO:0000256" key="2">
    <source>
        <dbReference type="ARBA" id="ARBA00023015"/>
    </source>
</evidence>
<evidence type="ECO:0000256" key="6">
    <source>
        <dbReference type="RuleBase" id="RU000716"/>
    </source>
</evidence>
<evidence type="ECO:0000313" key="9">
    <source>
        <dbReference type="EMBL" id="CRH07274.1"/>
    </source>
</evidence>
<feature type="domain" description="RNA polymerase sigma-70 region 2" evidence="7">
    <location>
        <begin position="34"/>
        <end position="94"/>
    </location>
</feature>
<evidence type="ECO:0000259" key="8">
    <source>
        <dbReference type="Pfam" id="PF08281"/>
    </source>
</evidence>
<dbReference type="InterPro" id="IPR013325">
    <property type="entry name" value="RNA_pol_sigma_r2"/>
</dbReference>
<comment type="similarity">
    <text evidence="1 6">Belongs to the sigma-70 factor family. ECF subfamily.</text>
</comment>
<keyword evidence="5 6" id="KW-0804">Transcription</keyword>
<organism evidence="9">
    <name type="scientific">Magnetococcus massalia (strain MO-1)</name>
    <dbReference type="NCBI Taxonomy" id="451514"/>
    <lineage>
        <taxon>Bacteria</taxon>
        <taxon>Pseudomonadati</taxon>
        <taxon>Pseudomonadota</taxon>
        <taxon>Magnetococcia</taxon>
        <taxon>Magnetococcales</taxon>
        <taxon>Magnetococcaceae</taxon>
        <taxon>Magnetococcus</taxon>
    </lineage>
</organism>
<name>A0A1S7LMB8_MAGMO</name>
<feature type="domain" description="RNA polymerase sigma factor 70 region 4 type 2" evidence="8">
    <location>
        <begin position="132"/>
        <end position="184"/>
    </location>
</feature>
<gene>
    <name evidence="9" type="ORF">MAGMO_3133</name>
</gene>
<dbReference type="SUPFAM" id="SSF88659">
    <property type="entry name" value="Sigma3 and sigma4 domains of RNA polymerase sigma factors"/>
    <property type="match status" value="1"/>
</dbReference>
<dbReference type="SUPFAM" id="SSF88946">
    <property type="entry name" value="Sigma2 domain of RNA polymerase sigma factors"/>
    <property type="match status" value="1"/>
</dbReference>
<dbReference type="InterPro" id="IPR013249">
    <property type="entry name" value="RNA_pol_sigma70_r4_t2"/>
</dbReference>
<keyword evidence="2 6" id="KW-0805">Transcription regulation</keyword>
<dbReference type="Pfam" id="PF08281">
    <property type="entry name" value="Sigma70_r4_2"/>
    <property type="match status" value="1"/>
</dbReference>
<dbReference type="CDD" id="cd06171">
    <property type="entry name" value="Sigma70_r4"/>
    <property type="match status" value="1"/>
</dbReference>
<accession>A0A1S7LMB8</accession>
<dbReference type="PANTHER" id="PTHR43133:SF8">
    <property type="entry name" value="RNA POLYMERASE SIGMA FACTOR HI_1459-RELATED"/>
    <property type="match status" value="1"/>
</dbReference>
<keyword evidence="3 6" id="KW-0731">Sigma factor</keyword>
<dbReference type="InterPro" id="IPR039425">
    <property type="entry name" value="RNA_pol_sigma-70-like"/>
</dbReference>
<dbReference type="GO" id="GO:0006352">
    <property type="term" value="P:DNA-templated transcription initiation"/>
    <property type="evidence" value="ECO:0007669"/>
    <property type="project" value="InterPro"/>
</dbReference>
<dbReference type="GO" id="GO:0003677">
    <property type="term" value="F:DNA binding"/>
    <property type="evidence" value="ECO:0007669"/>
    <property type="project" value="UniProtKB-KW"/>
</dbReference>
<dbReference type="InterPro" id="IPR007627">
    <property type="entry name" value="RNA_pol_sigma70_r2"/>
</dbReference>
<proteinExistence type="inferred from homology"/>
<dbReference type="PANTHER" id="PTHR43133">
    <property type="entry name" value="RNA POLYMERASE ECF-TYPE SIGMA FACTO"/>
    <property type="match status" value="1"/>
</dbReference>
<dbReference type="AlphaFoldDB" id="A0A1S7LMB8"/>
<dbReference type="Pfam" id="PF04542">
    <property type="entry name" value="Sigma70_r2"/>
    <property type="match status" value="1"/>
</dbReference>
<sequence>MDEQTRPDYMVNDPDAELLHKALDGDCEAYGRVVRRLQTRVYHFILRHIDSTDDAQDLTQETFLEAYRNLSRFQGHSLFSTWILGIAHNMSRNFRGRAPHYKYNIVDDSALEKSHKEGEDPQSLISESARIQALKQAMGALPDDQREALTLVSLEELSYEEAAQVAGISLSALKTRVFRARRRLRDLLKSSGELELFE</sequence>
<dbReference type="PROSITE" id="PS01063">
    <property type="entry name" value="SIGMA70_ECF"/>
    <property type="match status" value="1"/>
</dbReference>
<evidence type="ECO:0000256" key="5">
    <source>
        <dbReference type="ARBA" id="ARBA00023163"/>
    </source>
</evidence>
<evidence type="ECO:0000256" key="1">
    <source>
        <dbReference type="ARBA" id="ARBA00010641"/>
    </source>
</evidence>
<dbReference type="InterPro" id="IPR036388">
    <property type="entry name" value="WH-like_DNA-bd_sf"/>
</dbReference>
<dbReference type="GO" id="GO:0016987">
    <property type="term" value="F:sigma factor activity"/>
    <property type="evidence" value="ECO:0007669"/>
    <property type="project" value="UniProtKB-KW"/>
</dbReference>
<dbReference type="InterPro" id="IPR013324">
    <property type="entry name" value="RNA_pol_sigma_r3/r4-like"/>
</dbReference>
<keyword evidence="4 6" id="KW-0238">DNA-binding</keyword>